<feature type="signal peptide" evidence="2">
    <location>
        <begin position="1"/>
        <end position="35"/>
    </location>
</feature>
<feature type="chain" id="PRO_5035290755" evidence="2">
    <location>
        <begin position="36"/>
        <end position="1714"/>
    </location>
</feature>
<dbReference type="InterPro" id="IPR001434">
    <property type="entry name" value="OmcB-like_DUF11"/>
</dbReference>
<evidence type="ECO:0000313" key="5">
    <source>
        <dbReference type="Proteomes" id="UP000648239"/>
    </source>
</evidence>
<feature type="domain" description="DUF11" evidence="3">
    <location>
        <begin position="1379"/>
        <end position="1499"/>
    </location>
</feature>
<dbReference type="Gene3D" id="2.60.40.10">
    <property type="entry name" value="Immunoglobulins"/>
    <property type="match status" value="3"/>
</dbReference>
<proteinExistence type="predicted"/>
<reference evidence="4 5" key="1">
    <citation type="submission" date="2020-08" db="EMBL/GenBank/DDBJ databases">
        <title>Acidobacteriota in marine sediments use diverse sulfur dissimilation pathways.</title>
        <authorList>
            <person name="Wasmund K."/>
        </authorList>
    </citation>
    <scope>NUCLEOTIDE SEQUENCE [LARGE SCALE GENOMIC DNA]</scope>
    <source>
        <strain evidence="4">MAG AM4</strain>
    </source>
</reference>
<feature type="domain" description="DUF11" evidence="3">
    <location>
        <begin position="646"/>
        <end position="695"/>
    </location>
</feature>
<organism evidence="4 5">
    <name type="scientific">Candidatus Polarisedimenticola svalbardensis</name>
    <dbReference type="NCBI Taxonomy" id="2886004"/>
    <lineage>
        <taxon>Bacteria</taxon>
        <taxon>Pseudomonadati</taxon>
        <taxon>Acidobacteriota</taxon>
        <taxon>Candidatus Polarisedimenticolia</taxon>
        <taxon>Candidatus Polarisedimenticolales</taxon>
        <taxon>Candidatus Polarisedimenticolaceae</taxon>
        <taxon>Candidatus Polarisedimenticola</taxon>
    </lineage>
</organism>
<dbReference type="Proteomes" id="UP000648239">
    <property type="component" value="Unassembled WGS sequence"/>
</dbReference>
<feature type="region of interest" description="Disordered" evidence="1">
    <location>
        <begin position="865"/>
        <end position="892"/>
    </location>
</feature>
<dbReference type="EMBL" id="JACXWD010000027">
    <property type="protein sequence ID" value="MBD3868291.1"/>
    <property type="molecule type" value="Genomic_DNA"/>
</dbReference>
<accession>A0A8J6Y8N7</accession>
<evidence type="ECO:0000259" key="3">
    <source>
        <dbReference type="Pfam" id="PF01345"/>
    </source>
</evidence>
<comment type="caution">
    <text evidence="4">The sequence shown here is derived from an EMBL/GenBank/DDBJ whole genome shotgun (WGS) entry which is preliminary data.</text>
</comment>
<dbReference type="InterPro" id="IPR013783">
    <property type="entry name" value="Ig-like_fold"/>
</dbReference>
<gene>
    <name evidence="4" type="ORF">IFK94_09210</name>
</gene>
<evidence type="ECO:0000313" key="4">
    <source>
        <dbReference type="EMBL" id="MBD3868291.1"/>
    </source>
</evidence>
<dbReference type="PANTHER" id="PTHR34819:SF3">
    <property type="entry name" value="CELL SURFACE PROTEIN"/>
    <property type="match status" value="1"/>
</dbReference>
<dbReference type="InterPro" id="IPR047589">
    <property type="entry name" value="DUF11_rpt"/>
</dbReference>
<protein>
    <submittedName>
        <fullName evidence="4">DUF11 domain-containing protein</fullName>
    </submittedName>
</protein>
<feature type="domain" description="DUF11" evidence="3">
    <location>
        <begin position="813"/>
        <end position="931"/>
    </location>
</feature>
<dbReference type="Pfam" id="PF01345">
    <property type="entry name" value="DUF11"/>
    <property type="match status" value="3"/>
</dbReference>
<sequence>MARSESSGMKRTGRTMLFLLLLLTLFAGASSEALACSDYGGLIDGFVDPVPPSQVQIDGNCTVRNFPADNPLTTNFSFFTQPGQTDERWLIIFDNVVHTGQMACNSVAGHKIWFTNGSSSSIQEGCQNLLIPVEKIDKQNPAGQTTATVGVPFTYTLKIPVLFDPATGAVINANGSPNDLHGITVWDDLHATGVDLTYVSHTAYWLDDGTAVPHTFSNIGGALTFDTIPIVVADRQFVIELTVVLDDSPANTPGTQFINTAKWDFGRLIDDVFYEPLPGEWGVTPPLTIAAPVLEVTKSGPDTMNLGQWGEFVIDVRNRGLGDAWDVSIQDLLPDGPTGGMCDQTPEILSSRVFAADGVTPVPGKGPLNPGIDYRLAWSPAPDCRLDLTMLTPAGVIGPDERLVLRYRTQLDSDTRNGIALTNVAGAIRWFNGDNTNPQRQVYSRTLTNGTVGTPDHEDAHTVTVALTGFFFEKTVADLTTGADPATTAGPGDTLRYTLRFRTTDQALAGFRIHDELDALNTPPAFEAGTLTLVTYPAGADISGTSSTGGSQGTGVLDIRNLNLPADGELLIRFDIVLDSTLGNGTVVANQSTLFLANGTPFTLSDDPNVNGTADPEVPGDEDPTRVTIVAAPDFRVHKISTDLTGDPNVLLAGETLRYTITVKNIGNEDAANVSLRDQVPVNTTYVADSTTLNGGPIPDDSGMTPLVNGILIHSPADTTPGAMPADSSANPANVATITFDVVVNPDVVDGTVISNQGFVSAIAAGIVDQPSDDPDTPTADDPTRDIVGNVPLLYAEKSVVLFGDLGSPGIVDPGDVLRYTITVHNSAAIPATGVVLTDAVPADTTYVAESTLLNGLPVGQPDGGASPLAAGIDVSSSDLTPPLPGPGAGTVSPGSSAVLQFDLRVNIGTPEGTLISNQAVVESTELPDLLTDGDGNPATGPEPTVVVVGASQQLSITKQVAVVGGGAAVPGAELEYIVRVVNIGAVPALYVAVTDDLDAPQPGQLAYVDLSATMNGSTAGVGFSGSTITADYSAVHGPLEPGGVIVIRFRAVLDAGLTDGAVVTNTGVVAWNNPTQTESGSVSITVGGIPGVAVLNGAAWHDADFDDVRDSAERVLAGWAVDLYRDGLLLHTALTDTAGNYRIIGIEPNDGTGTIYELRFRAPGAGASTAMLGLAASPFTDGLQRISDIVVPSEANLLGLNLPIDPNGVIYNSISRAPVPGATLTLQDAAGGSPLPAACFDDPAQQGQVTLANGYYKFDVNFSDPACPSGGAYVIDVTIPPGATYIPGPSQIIPPTSDGSTAAFSVPACPGGVDDTVPVTALFCEVQPSEFAPAAAVPPRSAGTVHHVHLTLDGSMSPGSSQIFNNHIPVDPELSGSLGISKTTPVLDVTRGQLVPYVITVNNMAGQLLTDVTIVDRFPAGFSYVEGSALLNGVPTEPAINGRELSWNAVVIAGTEALTVKLLLAVGAGVTEGEYVNRVQAVNGVTGDAMSGEASATVRIVPDPTFDCTDVIGKVFNDINRDGRQDDGEEGIPGARVVTATGLQATTDPYGRFHITCAVTPHESRGSNFVLKLDDRSLPSGFRLSTDPVQVKRATRGKVLRFRFGASIFRVVGIDLSDAAFEPGTTAIRVQWRPRLGLLLEELSKAPAILRLSYVADTEDEALVGRRVAAVRQQLTELWNAADGRYPLTVETDIFWRLGGPPGRSELPVWDGR</sequence>
<evidence type="ECO:0000256" key="1">
    <source>
        <dbReference type="SAM" id="MobiDB-lite"/>
    </source>
</evidence>
<dbReference type="InterPro" id="IPR051172">
    <property type="entry name" value="Chlamydia_OmcB"/>
</dbReference>
<dbReference type="SUPFAM" id="SSF117074">
    <property type="entry name" value="Hypothetical protein PA1324"/>
    <property type="match status" value="1"/>
</dbReference>
<evidence type="ECO:0000256" key="2">
    <source>
        <dbReference type="SAM" id="SignalP"/>
    </source>
</evidence>
<name>A0A8J6Y8N7_9BACT</name>
<dbReference type="NCBIfam" id="TIGR01451">
    <property type="entry name" value="B_ant_repeat"/>
    <property type="match status" value="3"/>
</dbReference>
<keyword evidence="2" id="KW-0732">Signal</keyword>
<dbReference type="PANTHER" id="PTHR34819">
    <property type="entry name" value="LARGE CYSTEINE-RICH PERIPLASMIC PROTEIN OMCB"/>
    <property type="match status" value="1"/>
</dbReference>